<comment type="caution">
    <text evidence="2">The sequence shown here is derived from an EMBL/GenBank/DDBJ whole genome shotgun (WGS) entry which is preliminary data.</text>
</comment>
<reference evidence="2 3" key="1">
    <citation type="journal article" date="2019" name="Commun. Biol.">
        <title>The bagworm genome reveals a unique fibroin gene that provides high tensile strength.</title>
        <authorList>
            <person name="Kono N."/>
            <person name="Nakamura H."/>
            <person name="Ohtoshi R."/>
            <person name="Tomita M."/>
            <person name="Numata K."/>
            <person name="Arakawa K."/>
        </authorList>
    </citation>
    <scope>NUCLEOTIDE SEQUENCE [LARGE SCALE GENOMIC DNA]</scope>
</reference>
<evidence type="ECO:0000313" key="2">
    <source>
        <dbReference type="EMBL" id="GBP54404.1"/>
    </source>
</evidence>
<proteinExistence type="predicted"/>
<dbReference type="Proteomes" id="UP000299102">
    <property type="component" value="Unassembled WGS sequence"/>
</dbReference>
<organism evidence="2 3">
    <name type="scientific">Eumeta variegata</name>
    <name type="common">Bagworm moth</name>
    <name type="synonym">Eumeta japonica</name>
    <dbReference type="NCBI Taxonomy" id="151549"/>
    <lineage>
        <taxon>Eukaryota</taxon>
        <taxon>Metazoa</taxon>
        <taxon>Ecdysozoa</taxon>
        <taxon>Arthropoda</taxon>
        <taxon>Hexapoda</taxon>
        <taxon>Insecta</taxon>
        <taxon>Pterygota</taxon>
        <taxon>Neoptera</taxon>
        <taxon>Endopterygota</taxon>
        <taxon>Lepidoptera</taxon>
        <taxon>Glossata</taxon>
        <taxon>Ditrysia</taxon>
        <taxon>Tineoidea</taxon>
        <taxon>Psychidae</taxon>
        <taxon>Oiketicinae</taxon>
        <taxon>Eumeta</taxon>
    </lineage>
</organism>
<dbReference type="EMBL" id="BGZK01000646">
    <property type="protein sequence ID" value="GBP54404.1"/>
    <property type="molecule type" value="Genomic_DNA"/>
</dbReference>
<feature type="region of interest" description="Disordered" evidence="1">
    <location>
        <begin position="69"/>
        <end position="92"/>
    </location>
</feature>
<evidence type="ECO:0000313" key="3">
    <source>
        <dbReference type="Proteomes" id="UP000299102"/>
    </source>
</evidence>
<sequence length="408" mass="45476">MKKKGITVICLRAPDPKNRRDVLDGGVDVEEDQTPTDENVTAAVITAGDCRIGFALEYLEGYVPTETRSKAKWARPRRNGGTERSYGSPHVDPDPFARYAGQKCSRCNGQYDEITDYFFPRLDEILTGRDDALFGANLQGTWWFRTVPTQGQAEKFRTAHEARSGKVSNDFDGVKIVKQNFADLLRNVLNIKRRPKLPDGRTDRNVPTTFSSADFGFRYPCDRQPSRQEYVIRAHRVRGPAIAAACVPACVVPRSRPINLWPARDRCPAELNAAGSEPIAKCWSRTALVEVVPSWQASSSIFLRILCVPIDKTELTKGNRLLINLERGSYKSANGVGERRFQGRLSQYFVSSGDTECTWDGLLDLIHPSLIAKNPLNQLDKTVLALVTCPDAIRPLFVSRRDACGSNG</sequence>
<evidence type="ECO:0000256" key="1">
    <source>
        <dbReference type="SAM" id="MobiDB-lite"/>
    </source>
</evidence>
<accession>A0A4C1WWG4</accession>
<keyword evidence="3" id="KW-1185">Reference proteome</keyword>
<gene>
    <name evidence="2" type="ORF">EVAR_29480_1</name>
</gene>
<name>A0A4C1WWG4_EUMVA</name>
<dbReference type="AlphaFoldDB" id="A0A4C1WWG4"/>
<protein>
    <submittedName>
        <fullName evidence="2">Uncharacterized protein</fullName>
    </submittedName>
</protein>